<sequence length="1263" mass="142377">MDRITFSVNGIKHSVGSEVDSDTTLNDFIRNTLNLRGTKYMCKEGGCGACIVAVTTAETGEKKTFSVNSCLVNITSCQDWEITTIEGIGNRVKGYHPVQRTLAEYNGTQCGYCSPGWVMSMYSLLEANHYDLTQSEIEDAFGSNSCRCTGMRPILDAFKSFAKDAPKPKTQDIEDLITCKNKGNCRENCEKSWCFVNKSDVEPMEIKKIHLKDGHVWYRVHDINDIFHVLDTEGYDSYMLVNGNTGRGAAPILTFPRVLIDIRPVKQLKGHYFDQNLVFGAGITLTELMYLFKSVAKEHDEFWYLQLLYDHIDLVAHIPVRNIGTVAGNLMTKHRQNTFSSDIFLLLETIGATLVIVHKTEVMEVTVEEFLSVDMKGRVLTQVKVPPLPKNKQFVSFKIMPRAQNAHAQVNAAFLYTFDAYHKDVVTSARIVMGGLSGKFVHAKDTEKFVKNKKIFTNEVLQEALKVLEKELVVEEIAGEMKPEFRKKVALGLFYKGLLNLIPKARLGPRYRSGARDFRKTRPLSRGTEVYDTNPIIWPLTEPMPKLDALIQCAGEAKYVNDIPSQPEEVYCAFVTADICTGEVDSIDPTPALKIPGVLAFFSVKDIPGRNSYLSQKTPALLVPEEVFVDKIVKYYDQPIGIIVAETEKLANQAALLVNIKYIADKKKPILTIKDARERDPSRITLLLVFPARDRGLDVQRVIKGEDSIFWQYHFTMETLSCVTRPSEDGIDVFPASQWTDAVHLALSELLNMEQNRINIAIPRCGGAYGLKITRTNHVACASALATFLLDKPCRFVMTIQASLRCIGKRLPCTREFEVGINNSGEIQYLECHVYEDNGYVVSEPITFLIMTGLKNCYDNRRWQYKIFNVVTDTPSNTFARAPGTLESIAMTEYMMEQISYEIDRDPVEVRLNNLDPQYDDVAEVVQTLLRDGEYNKRKEEVAKFNKQNRWKKRGFRIAMMSWPIPVLIDYHVLLSVFHGDATVVVKHGGIEMGQGINTKVIQTVAYTLNISLDKVRCKSPDVVSNPNNFTSGGSRTTQTVCFGAIKCCQLLLDRLAPIRDLLNNPTWEALITEAFNRGINLQVSYKVNGNDMEPYRSAGAALAEVELDILTGEHEILRVDIIEDVGTSMNPELDIGQIEGAFMMGVGYWTHEELIYDEKTGELLTDRTWYYHIPLTKDIPIDFRIQLRRNSFNPLGTLGARAVAEPPSCIAICVAFALREALVSSREESGYPRNKWFNVDGPYTLQANVLSANAKVEEFLFY</sequence>
<name>A0ACC1CXA1_9NEOP</name>
<keyword evidence="2" id="KW-1185">Reference proteome</keyword>
<proteinExistence type="predicted"/>
<dbReference type="Proteomes" id="UP000824533">
    <property type="component" value="Linkage Group LG14"/>
</dbReference>
<reference evidence="1 2" key="1">
    <citation type="journal article" date="2021" name="Front. Genet.">
        <title>Chromosome-Level Genome Assembly Reveals Significant Gene Expansion in the Toll and IMD Signaling Pathways of Dendrolimus kikuchii.</title>
        <authorList>
            <person name="Zhou J."/>
            <person name="Wu P."/>
            <person name="Xiong Z."/>
            <person name="Liu N."/>
            <person name="Zhao N."/>
            <person name="Ji M."/>
            <person name="Qiu Y."/>
            <person name="Yang B."/>
        </authorList>
    </citation>
    <scope>NUCLEOTIDE SEQUENCE [LARGE SCALE GENOMIC DNA]</scope>
    <source>
        <strain evidence="1">Ann1</strain>
    </source>
</reference>
<dbReference type="EMBL" id="CM034400">
    <property type="protein sequence ID" value="KAJ0176283.1"/>
    <property type="molecule type" value="Genomic_DNA"/>
</dbReference>
<gene>
    <name evidence="1" type="ORF">K1T71_008457</name>
</gene>
<comment type="caution">
    <text evidence="1">The sequence shown here is derived from an EMBL/GenBank/DDBJ whole genome shotgun (WGS) entry which is preliminary data.</text>
</comment>
<organism evidence="1 2">
    <name type="scientific">Dendrolimus kikuchii</name>
    <dbReference type="NCBI Taxonomy" id="765133"/>
    <lineage>
        <taxon>Eukaryota</taxon>
        <taxon>Metazoa</taxon>
        <taxon>Ecdysozoa</taxon>
        <taxon>Arthropoda</taxon>
        <taxon>Hexapoda</taxon>
        <taxon>Insecta</taxon>
        <taxon>Pterygota</taxon>
        <taxon>Neoptera</taxon>
        <taxon>Endopterygota</taxon>
        <taxon>Lepidoptera</taxon>
        <taxon>Glossata</taxon>
        <taxon>Ditrysia</taxon>
        <taxon>Bombycoidea</taxon>
        <taxon>Lasiocampidae</taxon>
        <taxon>Dendrolimus</taxon>
    </lineage>
</organism>
<evidence type="ECO:0000313" key="1">
    <source>
        <dbReference type="EMBL" id="KAJ0176283.1"/>
    </source>
</evidence>
<accession>A0ACC1CXA1</accession>
<evidence type="ECO:0000313" key="2">
    <source>
        <dbReference type="Proteomes" id="UP000824533"/>
    </source>
</evidence>
<protein>
    <submittedName>
        <fullName evidence="1">Uncharacterized protein</fullName>
    </submittedName>
</protein>